<comment type="caution">
    <text evidence="5">The sequence shown here is derived from an EMBL/GenBank/DDBJ whole genome shotgun (WGS) entry which is preliminary data.</text>
</comment>
<dbReference type="Gene3D" id="1.10.10.10">
    <property type="entry name" value="Winged helix-like DNA-binding domain superfamily/Winged helix DNA-binding domain"/>
    <property type="match status" value="1"/>
</dbReference>
<dbReference type="InterPro" id="IPR036390">
    <property type="entry name" value="WH_DNA-bd_sf"/>
</dbReference>
<dbReference type="Proteomes" id="UP001600941">
    <property type="component" value="Unassembled WGS sequence"/>
</dbReference>
<dbReference type="SUPFAM" id="SSF46785">
    <property type="entry name" value="Winged helix' DNA-binding domain"/>
    <property type="match status" value="1"/>
</dbReference>
<dbReference type="EMBL" id="BAABZQ010000001">
    <property type="protein sequence ID" value="GAA6498563.1"/>
    <property type="molecule type" value="Genomic_DNA"/>
</dbReference>
<dbReference type="Pfam" id="PF12802">
    <property type="entry name" value="MarR_2"/>
    <property type="match status" value="1"/>
</dbReference>
<keyword evidence="2" id="KW-0238">DNA-binding</keyword>
<dbReference type="SMART" id="SM00347">
    <property type="entry name" value="HTH_MARR"/>
    <property type="match status" value="1"/>
</dbReference>
<dbReference type="RefSeq" id="WP_033139362.1">
    <property type="nucleotide sequence ID" value="NZ_AP031413.1"/>
</dbReference>
<keyword evidence="6" id="KW-1185">Reference proteome</keyword>
<name>A0ABQ0BPW1_9FIRM</name>
<evidence type="ECO:0000313" key="6">
    <source>
        <dbReference type="Proteomes" id="UP001600941"/>
    </source>
</evidence>
<keyword evidence="3" id="KW-0804">Transcription</keyword>
<proteinExistence type="predicted"/>
<gene>
    <name evidence="5" type="ORF">K340107D12_13790</name>
</gene>
<evidence type="ECO:0000256" key="2">
    <source>
        <dbReference type="ARBA" id="ARBA00023125"/>
    </source>
</evidence>
<organism evidence="5 6">
    <name type="scientific">Blautia parvula</name>
    <dbReference type="NCBI Taxonomy" id="2877527"/>
    <lineage>
        <taxon>Bacteria</taxon>
        <taxon>Bacillati</taxon>
        <taxon>Bacillota</taxon>
        <taxon>Clostridia</taxon>
        <taxon>Lachnospirales</taxon>
        <taxon>Lachnospiraceae</taxon>
        <taxon>Blautia</taxon>
    </lineage>
</organism>
<sequence length="156" mass="17666">MNNNVKEQLAALNQLDRKQGELYHRFAVRLGISDTAFWVLYSLCESDEIYTQNSLAELWCIPKQTINSAINVLVKAGYVQLAPIQKARNSKSIHLTEKGSEFCREMILPLFIAEQKAFSRLSETERDTAVALSEKHHLFLKEELGHLLECGKGGSE</sequence>
<dbReference type="PANTHER" id="PTHR42756">
    <property type="entry name" value="TRANSCRIPTIONAL REGULATOR, MARR"/>
    <property type="match status" value="1"/>
</dbReference>
<protein>
    <submittedName>
        <fullName evidence="5">MarR family winged helix-turn-helix transcriptional regulator</fullName>
    </submittedName>
</protein>
<dbReference type="InterPro" id="IPR036388">
    <property type="entry name" value="WH-like_DNA-bd_sf"/>
</dbReference>
<dbReference type="InterPro" id="IPR000835">
    <property type="entry name" value="HTH_MarR-typ"/>
</dbReference>
<evidence type="ECO:0000256" key="3">
    <source>
        <dbReference type="ARBA" id="ARBA00023163"/>
    </source>
</evidence>
<reference evidence="5 6" key="1">
    <citation type="submission" date="2024-04" db="EMBL/GenBank/DDBJ databases">
        <title>Defined microbial consortia suppress multidrug-resistant proinflammatory Enterobacteriaceae via ecological control.</title>
        <authorList>
            <person name="Furuichi M."/>
            <person name="Kawaguchi T."/>
            <person name="Pust M."/>
            <person name="Yasuma K."/>
            <person name="Plichta D."/>
            <person name="Hasegawa N."/>
            <person name="Ohya T."/>
            <person name="Bhattarai S."/>
            <person name="Sasajima S."/>
            <person name="Aoto Y."/>
            <person name="Tuganbaev T."/>
            <person name="Yaginuma M."/>
            <person name="Ueda M."/>
            <person name="Okahashi N."/>
            <person name="Amafuji K."/>
            <person name="Kiridooshi Y."/>
            <person name="Sugita K."/>
            <person name="Strazar M."/>
            <person name="Skelly A."/>
            <person name="Suda W."/>
            <person name="Hattori M."/>
            <person name="Nakamoto N."/>
            <person name="Caballero S."/>
            <person name="Norman J."/>
            <person name="Olle B."/>
            <person name="Tanoue T."/>
            <person name="Arita M."/>
            <person name="Bucci V."/>
            <person name="Atarashi K."/>
            <person name="Xavier R."/>
            <person name="Honda K."/>
        </authorList>
    </citation>
    <scope>NUCLEOTIDE SEQUENCE [LARGE SCALE GENOMIC DNA]</scope>
    <source>
        <strain evidence="6">k34-0107-D12</strain>
    </source>
</reference>
<keyword evidence="1" id="KW-0805">Transcription regulation</keyword>
<feature type="domain" description="HTH marR-type" evidence="4">
    <location>
        <begin position="5"/>
        <end position="138"/>
    </location>
</feature>
<evidence type="ECO:0000313" key="5">
    <source>
        <dbReference type="EMBL" id="GAA6498563.1"/>
    </source>
</evidence>
<dbReference type="PANTHER" id="PTHR42756:SF1">
    <property type="entry name" value="TRANSCRIPTIONAL REPRESSOR OF EMRAB OPERON"/>
    <property type="match status" value="1"/>
</dbReference>
<evidence type="ECO:0000256" key="1">
    <source>
        <dbReference type="ARBA" id="ARBA00023015"/>
    </source>
</evidence>
<evidence type="ECO:0000259" key="4">
    <source>
        <dbReference type="PROSITE" id="PS50995"/>
    </source>
</evidence>
<accession>A0ABQ0BPW1</accession>
<dbReference type="PROSITE" id="PS50995">
    <property type="entry name" value="HTH_MARR_2"/>
    <property type="match status" value="1"/>
</dbReference>